<evidence type="ECO:0000256" key="6">
    <source>
        <dbReference type="ARBA" id="ARBA00022617"/>
    </source>
</evidence>
<dbReference type="GO" id="GO:0006782">
    <property type="term" value="P:protoporphyrinogen IX biosynthetic process"/>
    <property type="evidence" value="ECO:0007669"/>
    <property type="project" value="UniProtKB-UniRule"/>
</dbReference>
<reference evidence="16" key="1">
    <citation type="submission" date="2017-11" db="EMBL/GenBank/DDBJ databases">
        <authorList>
            <person name="Kuznetsova I."/>
            <person name="Sazanova A."/>
            <person name="Chirak E."/>
            <person name="Safronova V."/>
            <person name="Willems A."/>
        </authorList>
    </citation>
    <scope>NUCLEOTIDE SEQUENCE [LARGE SCALE GENOMIC DNA]</scope>
    <source>
        <strain evidence="16">PEPV15</strain>
    </source>
</reference>
<dbReference type="GO" id="GO:0046872">
    <property type="term" value="F:metal ion binding"/>
    <property type="evidence" value="ECO:0007669"/>
    <property type="project" value="UniProtKB-KW"/>
</dbReference>
<evidence type="ECO:0000256" key="14">
    <source>
        <dbReference type="HAMAP-Rule" id="MF_02239"/>
    </source>
</evidence>
<sequence>MNKANPLNPESKKVPVLPRAIAAAVVVCGILLVFVYPAESYLWVKAIHVIAVISWMAGMLYLPRLFVYHCAAAPGSVQSETFKVMENRLLKAIINPAMGITWLAGLWLAWQSAAYMDGWFHVKFLAVLALSAAHGHFTKSVRLFEEDRNEKSVRYWRLMNEVPAVLMVIIVAMVIIKPF</sequence>
<dbReference type="Pfam" id="PF03653">
    <property type="entry name" value="UPF0093"/>
    <property type="match status" value="1"/>
</dbReference>
<feature type="binding site" description="axial binding residue" evidence="14">
    <location>
        <position position="123"/>
    </location>
    <ligand>
        <name>heme</name>
        <dbReference type="ChEBI" id="CHEBI:30413"/>
    </ligand>
    <ligandPart>
        <name>Fe</name>
        <dbReference type="ChEBI" id="CHEBI:18248"/>
    </ligandPart>
</feature>
<feature type="transmembrane region" description="Helical" evidence="14">
    <location>
        <begin position="16"/>
        <end position="36"/>
    </location>
</feature>
<keyword evidence="5 14" id="KW-1003">Cell membrane</keyword>
<comment type="similarity">
    <text evidence="3 14">Belongs to the HemJ family.</text>
</comment>
<organism evidence="15 16">
    <name type="scientific">Phyllobacterium endophyticum</name>
    <dbReference type="NCBI Taxonomy" id="1149773"/>
    <lineage>
        <taxon>Bacteria</taxon>
        <taxon>Pseudomonadati</taxon>
        <taxon>Pseudomonadota</taxon>
        <taxon>Alphaproteobacteria</taxon>
        <taxon>Hyphomicrobiales</taxon>
        <taxon>Phyllobacteriaceae</taxon>
        <taxon>Phyllobacterium</taxon>
    </lineage>
</organism>
<evidence type="ECO:0000256" key="1">
    <source>
        <dbReference type="ARBA" id="ARBA00004651"/>
    </source>
</evidence>
<dbReference type="GO" id="GO:0005886">
    <property type="term" value="C:plasma membrane"/>
    <property type="evidence" value="ECO:0007669"/>
    <property type="project" value="UniProtKB-SubCell"/>
</dbReference>
<comment type="function">
    <text evidence="14">Catalyzes the oxidation of protoporphyrinogen IX to protoporphyrin IX.</text>
</comment>
<keyword evidence="10 14" id="KW-0560">Oxidoreductase</keyword>
<feature type="transmembrane region" description="Helical" evidence="14">
    <location>
        <begin position="158"/>
        <end position="176"/>
    </location>
</feature>
<gene>
    <name evidence="15" type="ORF">CU100_01520</name>
</gene>
<comment type="pathway">
    <text evidence="2 14">Porphyrin-containing compound metabolism; protoporphyrin-IX biosynthesis; protoporphyrin-IX from protoporphyrinogen-IX: step 1/1.</text>
</comment>
<name>A0A2P7AZ41_9HYPH</name>
<evidence type="ECO:0000313" key="15">
    <source>
        <dbReference type="EMBL" id="PSH59495.1"/>
    </source>
</evidence>
<dbReference type="InterPro" id="IPR005265">
    <property type="entry name" value="HemJ-like"/>
</dbReference>
<keyword evidence="16" id="KW-1185">Reference proteome</keyword>
<dbReference type="GO" id="GO:0070818">
    <property type="term" value="F:protoporphyrinogen oxidase activity"/>
    <property type="evidence" value="ECO:0007669"/>
    <property type="project" value="UniProtKB-UniRule"/>
</dbReference>
<evidence type="ECO:0000256" key="4">
    <source>
        <dbReference type="ARBA" id="ARBA00017504"/>
    </source>
</evidence>
<evidence type="ECO:0000256" key="3">
    <source>
        <dbReference type="ARBA" id="ARBA00006501"/>
    </source>
</evidence>
<comment type="caution">
    <text evidence="15">The sequence shown here is derived from an EMBL/GenBank/DDBJ whole genome shotgun (WGS) entry which is preliminary data.</text>
</comment>
<comment type="catalytic activity">
    <reaction evidence="13 14">
        <text>protoporphyrinogen IX + 3 A = protoporphyrin IX + 3 AH2</text>
        <dbReference type="Rhea" id="RHEA:62000"/>
        <dbReference type="ChEBI" id="CHEBI:13193"/>
        <dbReference type="ChEBI" id="CHEBI:17499"/>
        <dbReference type="ChEBI" id="CHEBI:57306"/>
        <dbReference type="ChEBI" id="CHEBI:57307"/>
    </reaction>
</comment>
<comment type="subunit">
    <text evidence="14">Homodimer.</text>
</comment>
<keyword evidence="9 14" id="KW-1133">Transmembrane helix</keyword>
<dbReference type="EMBL" id="PGGN01000001">
    <property type="protein sequence ID" value="PSH59495.1"/>
    <property type="molecule type" value="Genomic_DNA"/>
</dbReference>
<keyword evidence="11 14" id="KW-0408">Iron</keyword>
<evidence type="ECO:0000256" key="11">
    <source>
        <dbReference type="ARBA" id="ARBA00023004"/>
    </source>
</evidence>
<evidence type="ECO:0000313" key="16">
    <source>
        <dbReference type="Proteomes" id="UP000241158"/>
    </source>
</evidence>
<dbReference type="UniPathway" id="UPA00251">
    <property type="reaction ID" value="UER00324"/>
</dbReference>
<comment type="cofactor">
    <cofactor evidence="14">
        <name>heme b</name>
        <dbReference type="ChEBI" id="CHEBI:60344"/>
    </cofactor>
    <text evidence="14">Binds 1 heme b (iron(II)-protoporphyrin IX) group per subunit.</text>
</comment>
<dbReference type="PANTHER" id="PTHR40255">
    <property type="entry name" value="UPF0093 MEMBRANE PROTEIN SLR1790"/>
    <property type="match status" value="1"/>
</dbReference>
<dbReference type="Proteomes" id="UP000241158">
    <property type="component" value="Unassembled WGS sequence"/>
</dbReference>
<evidence type="ECO:0000256" key="10">
    <source>
        <dbReference type="ARBA" id="ARBA00023002"/>
    </source>
</evidence>
<feature type="transmembrane region" description="Helical" evidence="14">
    <location>
        <begin position="119"/>
        <end position="137"/>
    </location>
</feature>
<evidence type="ECO:0000256" key="12">
    <source>
        <dbReference type="ARBA" id="ARBA00023136"/>
    </source>
</evidence>
<keyword evidence="6 14" id="KW-0349">Heme</keyword>
<evidence type="ECO:0000256" key="8">
    <source>
        <dbReference type="ARBA" id="ARBA00022723"/>
    </source>
</evidence>
<dbReference type="RefSeq" id="WP_106714795.1">
    <property type="nucleotide sequence ID" value="NZ_JACHXT010000002.1"/>
</dbReference>
<accession>A0A2P7AZ41</accession>
<keyword evidence="12 14" id="KW-0472">Membrane</keyword>
<keyword evidence="7 14" id="KW-0812">Transmembrane</keyword>
<dbReference type="NCBIfam" id="TIGR00701">
    <property type="entry name" value="protoporphyrinogen oxidase HemJ"/>
    <property type="match status" value="1"/>
</dbReference>
<evidence type="ECO:0000256" key="9">
    <source>
        <dbReference type="ARBA" id="ARBA00022989"/>
    </source>
</evidence>
<comment type="subcellular location">
    <subcellularLocation>
        <location evidence="1 14">Cell membrane</location>
        <topology evidence="1 14">Multi-pass membrane protein</topology>
    </subcellularLocation>
</comment>
<keyword evidence="8 14" id="KW-0479">Metal-binding</keyword>
<feature type="transmembrane region" description="Helical" evidence="14">
    <location>
        <begin position="42"/>
        <end position="62"/>
    </location>
</feature>
<evidence type="ECO:0000256" key="2">
    <source>
        <dbReference type="ARBA" id="ARBA00005073"/>
    </source>
</evidence>
<evidence type="ECO:0000256" key="5">
    <source>
        <dbReference type="ARBA" id="ARBA00022475"/>
    </source>
</evidence>
<feature type="binding site" description="axial binding residue" evidence="14">
    <location>
        <position position="48"/>
    </location>
    <ligand>
        <name>heme</name>
        <dbReference type="ChEBI" id="CHEBI:30413"/>
    </ligand>
    <ligandPart>
        <name>Fe</name>
        <dbReference type="ChEBI" id="CHEBI:18248"/>
    </ligandPart>
</feature>
<proteinExistence type="inferred from homology"/>
<dbReference type="OrthoDB" id="9800824at2"/>
<protein>
    <recommendedName>
        <fullName evidence="4 14">Protoporphyrinogen IX oxidase</fullName>
        <shortName evidence="14">PPO</shortName>
        <ecNumber evidence="14">1.3.99.-</ecNumber>
    </recommendedName>
</protein>
<evidence type="ECO:0000256" key="7">
    <source>
        <dbReference type="ARBA" id="ARBA00022692"/>
    </source>
</evidence>
<evidence type="ECO:0000256" key="13">
    <source>
        <dbReference type="ARBA" id="ARBA00048390"/>
    </source>
</evidence>
<dbReference type="EC" id="1.3.99.-" evidence="14"/>
<dbReference type="AlphaFoldDB" id="A0A2P7AZ41"/>
<dbReference type="HAMAP" id="MF_02239">
    <property type="entry name" value="HemJ"/>
    <property type="match status" value="1"/>
</dbReference>
<dbReference type="PANTHER" id="PTHR40255:SF1">
    <property type="entry name" value="PROTOPORPHYRINOGEN IX OXIDASE"/>
    <property type="match status" value="1"/>
</dbReference>
<feature type="transmembrane region" description="Helical" evidence="14">
    <location>
        <begin position="92"/>
        <end position="113"/>
    </location>
</feature>